<dbReference type="Pfam" id="PF07730">
    <property type="entry name" value="HisKA_3"/>
    <property type="match status" value="1"/>
</dbReference>
<dbReference type="InterPro" id="IPR011712">
    <property type="entry name" value="Sig_transdc_His_kin_sub3_dim/P"/>
</dbReference>
<keyword evidence="9" id="KW-0812">Transmembrane</keyword>
<dbReference type="CDD" id="cd16917">
    <property type="entry name" value="HATPase_UhpB-NarQ-NarX-like"/>
    <property type="match status" value="1"/>
</dbReference>
<keyword evidence="9" id="KW-1133">Transmembrane helix</keyword>
<evidence type="ECO:0000313" key="12">
    <source>
        <dbReference type="Proteomes" id="UP001501676"/>
    </source>
</evidence>
<evidence type="ECO:0000256" key="7">
    <source>
        <dbReference type="ARBA" id="ARBA00022840"/>
    </source>
</evidence>
<keyword evidence="3" id="KW-0597">Phosphoprotein</keyword>
<dbReference type="Gene3D" id="3.30.565.10">
    <property type="entry name" value="Histidine kinase-like ATPase, C-terminal domain"/>
    <property type="match status" value="1"/>
</dbReference>
<dbReference type="Proteomes" id="UP001501676">
    <property type="component" value="Unassembled WGS sequence"/>
</dbReference>
<dbReference type="InterPro" id="IPR036890">
    <property type="entry name" value="HATPase_C_sf"/>
</dbReference>
<keyword evidence="9" id="KW-0472">Membrane</keyword>
<evidence type="ECO:0000259" key="10">
    <source>
        <dbReference type="Pfam" id="PF07730"/>
    </source>
</evidence>
<evidence type="ECO:0000256" key="2">
    <source>
        <dbReference type="ARBA" id="ARBA00012438"/>
    </source>
</evidence>
<accession>A0ABP6SYX0</accession>
<dbReference type="PANTHER" id="PTHR24421">
    <property type="entry name" value="NITRATE/NITRITE SENSOR PROTEIN NARX-RELATED"/>
    <property type="match status" value="1"/>
</dbReference>
<dbReference type="Gene3D" id="1.20.5.1930">
    <property type="match status" value="1"/>
</dbReference>
<dbReference type="EC" id="2.7.13.3" evidence="2"/>
<name>A0ABP6SYX0_9ACTN</name>
<keyword evidence="4" id="KW-0808">Transferase</keyword>
<protein>
    <recommendedName>
        <fullName evidence="2">histidine kinase</fullName>
        <ecNumber evidence="2">2.7.13.3</ecNumber>
    </recommendedName>
</protein>
<evidence type="ECO:0000256" key="5">
    <source>
        <dbReference type="ARBA" id="ARBA00022741"/>
    </source>
</evidence>
<comment type="caution">
    <text evidence="11">The sequence shown here is derived from an EMBL/GenBank/DDBJ whole genome shotgun (WGS) entry which is preliminary data.</text>
</comment>
<evidence type="ECO:0000256" key="6">
    <source>
        <dbReference type="ARBA" id="ARBA00022777"/>
    </source>
</evidence>
<feature type="transmembrane region" description="Helical" evidence="9">
    <location>
        <begin position="53"/>
        <end position="73"/>
    </location>
</feature>
<gene>
    <name evidence="11" type="ORF">GCM10020369_29800</name>
</gene>
<evidence type="ECO:0000256" key="8">
    <source>
        <dbReference type="ARBA" id="ARBA00023012"/>
    </source>
</evidence>
<feature type="transmembrane region" description="Helical" evidence="9">
    <location>
        <begin position="29"/>
        <end position="46"/>
    </location>
</feature>
<dbReference type="PANTHER" id="PTHR24421:SF10">
    <property type="entry name" value="NITRATE_NITRITE SENSOR PROTEIN NARQ"/>
    <property type="match status" value="1"/>
</dbReference>
<proteinExistence type="predicted"/>
<feature type="transmembrane region" description="Helical" evidence="9">
    <location>
        <begin position="135"/>
        <end position="158"/>
    </location>
</feature>
<evidence type="ECO:0000313" key="11">
    <source>
        <dbReference type="EMBL" id="GAA3387415.1"/>
    </source>
</evidence>
<dbReference type="EMBL" id="BAAAYN010000018">
    <property type="protein sequence ID" value="GAA3387415.1"/>
    <property type="molecule type" value="Genomic_DNA"/>
</dbReference>
<sequence length="360" mass="37655">MRQALTVVGTAAVLALAVAREPNPRPAYAIPTVLGVLVLAGLIGTWPIGRRWIAGATGLVTAATLVGAGAWFARPTAGGGIWSLLLTAVLMVLLALLCRWVPPIQAATIGPAAVLAESTLVLLTTGAPVLRGWEAVGACVFWSLAGLVGAGAGVYLRLLDGRRAAAVRDARRAQRVRLAADLHDHVAHDVSAMVLQAQAARVLLGDRAGEVGAVLDRIETDGARALESMQRSIQVLREQEQEREVEPEPMSLRELRTRHPDARFEIGDGLEDVGPVLRRVVAEALTNVAKHAPGSAVVRLGRAQGDIVLTVTNPLPGTAGPDAPGLRYGLQGLADQVHAAGGTFTAGPVGDHWEVRAELP</sequence>
<organism evidence="11 12">
    <name type="scientific">Cryptosporangium minutisporangium</name>
    <dbReference type="NCBI Taxonomy" id="113569"/>
    <lineage>
        <taxon>Bacteria</taxon>
        <taxon>Bacillati</taxon>
        <taxon>Actinomycetota</taxon>
        <taxon>Actinomycetes</taxon>
        <taxon>Cryptosporangiales</taxon>
        <taxon>Cryptosporangiaceae</taxon>
        <taxon>Cryptosporangium</taxon>
    </lineage>
</organism>
<reference evidence="12" key="1">
    <citation type="journal article" date="2019" name="Int. J. Syst. Evol. Microbiol.">
        <title>The Global Catalogue of Microorganisms (GCM) 10K type strain sequencing project: providing services to taxonomists for standard genome sequencing and annotation.</title>
        <authorList>
            <consortium name="The Broad Institute Genomics Platform"/>
            <consortium name="The Broad Institute Genome Sequencing Center for Infectious Disease"/>
            <person name="Wu L."/>
            <person name="Ma J."/>
        </authorList>
    </citation>
    <scope>NUCLEOTIDE SEQUENCE [LARGE SCALE GENOMIC DNA]</scope>
    <source>
        <strain evidence="12">JCM 9458</strain>
    </source>
</reference>
<keyword evidence="8" id="KW-0902">Two-component regulatory system</keyword>
<feature type="domain" description="Signal transduction histidine kinase subgroup 3 dimerisation and phosphoacceptor" evidence="10">
    <location>
        <begin position="175"/>
        <end position="240"/>
    </location>
</feature>
<evidence type="ECO:0000256" key="4">
    <source>
        <dbReference type="ARBA" id="ARBA00022679"/>
    </source>
</evidence>
<evidence type="ECO:0000256" key="3">
    <source>
        <dbReference type="ARBA" id="ARBA00022553"/>
    </source>
</evidence>
<keyword evidence="5" id="KW-0547">Nucleotide-binding</keyword>
<dbReference type="InterPro" id="IPR050482">
    <property type="entry name" value="Sensor_HK_TwoCompSys"/>
</dbReference>
<keyword evidence="7" id="KW-0067">ATP-binding</keyword>
<evidence type="ECO:0000256" key="9">
    <source>
        <dbReference type="SAM" id="Phobius"/>
    </source>
</evidence>
<feature type="transmembrane region" description="Helical" evidence="9">
    <location>
        <begin position="109"/>
        <end position="129"/>
    </location>
</feature>
<feature type="transmembrane region" description="Helical" evidence="9">
    <location>
        <begin position="79"/>
        <end position="97"/>
    </location>
</feature>
<keyword evidence="6" id="KW-0418">Kinase</keyword>
<keyword evidence="12" id="KW-1185">Reference proteome</keyword>
<comment type="catalytic activity">
    <reaction evidence="1">
        <text>ATP + protein L-histidine = ADP + protein N-phospho-L-histidine.</text>
        <dbReference type="EC" id="2.7.13.3"/>
    </reaction>
</comment>
<dbReference type="RefSeq" id="WP_345728683.1">
    <property type="nucleotide sequence ID" value="NZ_BAAAYN010000018.1"/>
</dbReference>
<evidence type="ECO:0000256" key="1">
    <source>
        <dbReference type="ARBA" id="ARBA00000085"/>
    </source>
</evidence>